<dbReference type="EMBL" id="NPBQ01000071">
    <property type="protein sequence ID" value="PAD83043.1"/>
    <property type="molecule type" value="Genomic_DNA"/>
</dbReference>
<evidence type="ECO:0000256" key="1">
    <source>
        <dbReference type="SAM" id="MobiDB-lite"/>
    </source>
</evidence>
<organism evidence="2 3">
    <name type="scientific">Niallia circulans</name>
    <name type="common">Bacillus circulans</name>
    <dbReference type="NCBI Taxonomy" id="1397"/>
    <lineage>
        <taxon>Bacteria</taxon>
        <taxon>Bacillati</taxon>
        <taxon>Bacillota</taxon>
        <taxon>Bacilli</taxon>
        <taxon>Bacillales</taxon>
        <taxon>Bacillaceae</taxon>
        <taxon>Niallia</taxon>
    </lineage>
</organism>
<evidence type="ECO:0000313" key="2">
    <source>
        <dbReference type="EMBL" id="PAD83043.1"/>
    </source>
</evidence>
<name>A0A268FCE3_NIACI</name>
<proteinExistence type="predicted"/>
<accession>A0A268FCE3</accession>
<protein>
    <submittedName>
        <fullName evidence="2">Uncharacterized protein</fullName>
    </submittedName>
</protein>
<reference evidence="2 3" key="1">
    <citation type="submission" date="2017-07" db="EMBL/GenBank/DDBJ databases">
        <title>Isolation and whole genome analysis of endospore-forming bacteria from heroin.</title>
        <authorList>
            <person name="Kalinowski J."/>
            <person name="Ahrens B."/>
            <person name="Al-Dilaimi A."/>
            <person name="Winkler A."/>
            <person name="Wibberg D."/>
            <person name="Schleenbecker U."/>
            <person name="Ruckert C."/>
            <person name="Wolfel R."/>
            <person name="Grass G."/>
        </authorList>
    </citation>
    <scope>NUCLEOTIDE SEQUENCE [LARGE SCALE GENOMIC DNA]</scope>
    <source>
        <strain evidence="2 3">7521-2</strain>
    </source>
</reference>
<dbReference type="InterPro" id="IPR025100">
    <property type="entry name" value="DUF4025"/>
</dbReference>
<dbReference type="KEGG" id="bcir:C2I06_13260"/>
<dbReference type="RefSeq" id="WP_095330393.1">
    <property type="nucleotide sequence ID" value="NZ_CP026031.1"/>
</dbReference>
<evidence type="ECO:0000313" key="3">
    <source>
        <dbReference type="Proteomes" id="UP000216961"/>
    </source>
</evidence>
<sequence length="68" mass="7536">MNKKNNDQTTKVAGRMFDPSDYEKKDQLSSGLATTHEQATDTYTEGEIGAVIDDVDGEDIEIGKKRTK</sequence>
<feature type="compositionally biased region" description="Polar residues" evidence="1">
    <location>
        <begin position="28"/>
        <end position="43"/>
    </location>
</feature>
<dbReference type="Proteomes" id="UP000216961">
    <property type="component" value="Unassembled WGS sequence"/>
</dbReference>
<dbReference type="AlphaFoldDB" id="A0A268FCE3"/>
<feature type="region of interest" description="Disordered" evidence="1">
    <location>
        <begin position="1"/>
        <end position="47"/>
    </location>
</feature>
<dbReference type="Pfam" id="PF13217">
    <property type="entry name" value="DUF4025"/>
    <property type="match status" value="1"/>
</dbReference>
<gene>
    <name evidence="2" type="ORF">CHH57_11700</name>
</gene>
<comment type="caution">
    <text evidence="2">The sequence shown here is derived from an EMBL/GenBank/DDBJ whole genome shotgun (WGS) entry which is preliminary data.</text>
</comment>